<gene>
    <name evidence="1" type="ORF">BLA29_008776</name>
</gene>
<protein>
    <submittedName>
        <fullName evidence="1">Uncharacterized protein</fullName>
    </submittedName>
</protein>
<keyword evidence="2" id="KW-1185">Reference proteome</keyword>
<evidence type="ECO:0000313" key="2">
    <source>
        <dbReference type="Proteomes" id="UP000194236"/>
    </source>
</evidence>
<name>A0A1Y3BIN6_EURMA</name>
<evidence type="ECO:0000313" key="1">
    <source>
        <dbReference type="EMBL" id="OTF79446.1"/>
    </source>
</evidence>
<proteinExistence type="predicted"/>
<comment type="caution">
    <text evidence="1">The sequence shown here is derived from an EMBL/GenBank/DDBJ whole genome shotgun (WGS) entry which is preliminary data.</text>
</comment>
<dbReference type="OrthoDB" id="10459581at2759"/>
<sequence>MDFFNHHHHDAIGKNSKLISDNKINNFVLLERKFFRLTSQFIQYSYENRIFNNQYIMNTDLELIFAIQQIYRIKPNLLIWLMMSSFI</sequence>
<accession>A0A1Y3BIN6</accession>
<dbReference type="Proteomes" id="UP000194236">
    <property type="component" value="Unassembled WGS sequence"/>
</dbReference>
<dbReference type="EMBL" id="MUJZ01023068">
    <property type="protein sequence ID" value="OTF79446.1"/>
    <property type="molecule type" value="Genomic_DNA"/>
</dbReference>
<organism evidence="1 2">
    <name type="scientific">Euroglyphus maynei</name>
    <name type="common">Mayne's house dust mite</name>
    <dbReference type="NCBI Taxonomy" id="6958"/>
    <lineage>
        <taxon>Eukaryota</taxon>
        <taxon>Metazoa</taxon>
        <taxon>Ecdysozoa</taxon>
        <taxon>Arthropoda</taxon>
        <taxon>Chelicerata</taxon>
        <taxon>Arachnida</taxon>
        <taxon>Acari</taxon>
        <taxon>Acariformes</taxon>
        <taxon>Sarcoptiformes</taxon>
        <taxon>Astigmata</taxon>
        <taxon>Psoroptidia</taxon>
        <taxon>Analgoidea</taxon>
        <taxon>Pyroglyphidae</taxon>
        <taxon>Pyroglyphinae</taxon>
        <taxon>Euroglyphus</taxon>
    </lineage>
</organism>
<dbReference type="AlphaFoldDB" id="A0A1Y3BIN6"/>
<reference evidence="1 2" key="1">
    <citation type="submission" date="2017-03" db="EMBL/GenBank/DDBJ databases">
        <title>Genome Survey of Euroglyphus maynei.</title>
        <authorList>
            <person name="Arlian L.G."/>
            <person name="Morgan M.S."/>
            <person name="Rider S.D."/>
        </authorList>
    </citation>
    <scope>NUCLEOTIDE SEQUENCE [LARGE SCALE GENOMIC DNA]</scope>
    <source>
        <strain evidence="1">Arlian Lab</strain>
        <tissue evidence="1">Whole body</tissue>
    </source>
</reference>